<sequence>MFPSWFECYMVLLILYLVRGHIENFKLRCIKEAQWGDWRCPGEEQKCMDDEATRYKCLGGNCTVDSPCVTMEGYQEKKPCKFILQQGLCVPWWARWSAWSKCTATCGFTERSRYRACIGAWSGKKNNRNNLDSLYTSCAVMSRAHEGVDSRDCPVRRLCPNVNGGWGDWSSFGPCSVTCGFGTRSRVRMCNRPSPQGSGLYCQGIDSQKIPCEASIPCPQQGQWCPWSSVIRHCSHLCGPLGMGLRTRQCACPKPAHGGESCAVPPEAAAHAQYEESKRNAPGGIPLPTVFGIEAIRYGSGRWEPCNRNPCPYLKYLKSDEEEILRDDLLMQTSEDTWAWSAGVPAKRFEPVQLRCPSSRASRAKVFDKPGRFPKARAYWTRTIPTTANAPFDEPGIPVHNTKTILVEGDQLTIRSLIAEATGVYRYGYEYEPGYFETVCFFAVYIVNSEWRIPYDSTFDLTCNALGLWPVLQKPGLNSWFTYWEVNLDAELNDSDTAVNWWYTELMRQYTKDEISQMNETTNLEEQGVDRGTGLTLWDTEYHRIYHAKPSMNGRYSCVLFNVFNATYNRTFITDSFQLIVGQPPSIFVLLREWCSRNKWNLVALLATGVVASIISACCLWRRAQNIARLEVFAKEMRRARRNINLADLEARVD</sequence>
<feature type="signal peptide" evidence="6">
    <location>
        <begin position="1"/>
        <end position="20"/>
    </location>
</feature>
<gene>
    <name evidence="7" type="ORF">FBUS_00829</name>
</gene>
<evidence type="ECO:0000256" key="4">
    <source>
        <dbReference type="ARBA" id="ARBA00022737"/>
    </source>
</evidence>
<dbReference type="SMART" id="SM00209">
    <property type="entry name" value="TSP1"/>
    <property type="match status" value="2"/>
</dbReference>
<proteinExistence type="predicted"/>
<accession>A0A8E0VGQ6</accession>
<keyword evidence="8" id="KW-1185">Reference proteome</keyword>
<dbReference type="OrthoDB" id="6273859at2759"/>
<keyword evidence="4" id="KW-0677">Repeat</keyword>
<dbReference type="PANTHER" id="PTHR22906:SF43">
    <property type="entry name" value="PROPERDIN"/>
    <property type="match status" value="1"/>
</dbReference>
<name>A0A8E0VGQ6_9TREM</name>
<evidence type="ECO:0000256" key="5">
    <source>
        <dbReference type="ARBA" id="ARBA00023157"/>
    </source>
</evidence>
<dbReference type="Proteomes" id="UP000728185">
    <property type="component" value="Unassembled WGS sequence"/>
</dbReference>
<evidence type="ECO:0000256" key="3">
    <source>
        <dbReference type="ARBA" id="ARBA00022729"/>
    </source>
</evidence>
<evidence type="ECO:0000256" key="6">
    <source>
        <dbReference type="SAM" id="SignalP"/>
    </source>
</evidence>
<organism evidence="7 8">
    <name type="scientific">Fasciolopsis buskii</name>
    <dbReference type="NCBI Taxonomy" id="27845"/>
    <lineage>
        <taxon>Eukaryota</taxon>
        <taxon>Metazoa</taxon>
        <taxon>Spiralia</taxon>
        <taxon>Lophotrochozoa</taxon>
        <taxon>Platyhelminthes</taxon>
        <taxon>Trematoda</taxon>
        <taxon>Digenea</taxon>
        <taxon>Plagiorchiida</taxon>
        <taxon>Echinostomata</taxon>
        <taxon>Echinostomatoidea</taxon>
        <taxon>Fasciolidae</taxon>
        <taxon>Fasciolopsis</taxon>
    </lineage>
</organism>
<comment type="subcellular location">
    <subcellularLocation>
        <location evidence="1">Secreted</location>
    </subcellularLocation>
</comment>
<dbReference type="FunFam" id="2.20.100.10:FF:000001">
    <property type="entry name" value="semaphorin-5A isoform X1"/>
    <property type="match status" value="1"/>
</dbReference>
<evidence type="ECO:0000313" key="8">
    <source>
        <dbReference type="Proteomes" id="UP000728185"/>
    </source>
</evidence>
<dbReference type="AlphaFoldDB" id="A0A8E0VGQ6"/>
<dbReference type="InterPro" id="IPR036383">
    <property type="entry name" value="TSP1_rpt_sf"/>
</dbReference>
<dbReference type="PANTHER" id="PTHR22906">
    <property type="entry name" value="PROPERDIN"/>
    <property type="match status" value="1"/>
</dbReference>
<dbReference type="PROSITE" id="PS50092">
    <property type="entry name" value="TSP1"/>
    <property type="match status" value="2"/>
</dbReference>
<feature type="chain" id="PRO_5034668425" evidence="6">
    <location>
        <begin position="21"/>
        <end position="654"/>
    </location>
</feature>
<comment type="caution">
    <text evidence="7">The sequence shown here is derived from an EMBL/GenBank/DDBJ whole genome shotgun (WGS) entry which is preliminary data.</text>
</comment>
<dbReference type="Gene3D" id="2.20.100.10">
    <property type="entry name" value="Thrombospondin type-1 (TSP1) repeat"/>
    <property type="match status" value="2"/>
</dbReference>
<protein>
    <submittedName>
        <fullName evidence="7">Thrombospondin-2</fullName>
    </submittedName>
</protein>
<keyword evidence="2" id="KW-0964">Secreted</keyword>
<keyword evidence="5" id="KW-1015">Disulfide bond</keyword>
<reference evidence="7" key="1">
    <citation type="submission" date="2019-05" db="EMBL/GenBank/DDBJ databases">
        <title>Annotation for the trematode Fasciolopsis buski.</title>
        <authorList>
            <person name="Choi Y.-J."/>
        </authorList>
    </citation>
    <scope>NUCLEOTIDE SEQUENCE</scope>
    <source>
        <strain evidence="7">HT</strain>
        <tissue evidence="7">Whole worm</tissue>
    </source>
</reference>
<evidence type="ECO:0000313" key="7">
    <source>
        <dbReference type="EMBL" id="KAA0188575.1"/>
    </source>
</evidence>
<evidence type="ECO:0000256" key="2">
    <source>
        <dbReference type="ARBA" id="ARBA00022525"/>
    </source>
</evidence>
<dbReference type="EMBL" id="LUCM01008331">
    <property type="protein sequence ID" value="KAA0188575.1"/>
    <property type="molecule type" value="Genomic_DNA"/>
</dbReference>
<keyword evidence="3 6" id="KW-0732">Signal</keyword>
<dbReference type="InterPro" id="IPR000884">
    <property type="entry name" value="TSP1_rpt"/>
</dbReference>
<dbReference type="InterPro" id="IPR052065">
    <property type="entry name" value="Compl_asym_regulator"/>
</dbReference>
<dbReference type="SUPFAM" id="SSF82895">
    <property type="entry name" value="TSP-1 type 1 repeat"/>
    <property type="match status" value="2"/>
</dbReference>
<dbReference type="Pfam" id="PF00090">
    <property type="entry name" value="TSP_1"/>
    <property type="match status" value="3"/>
</dbReference>
<evidence type="ECO:0000256" key="1">
    <source>
        <dbReference type="ARBA" id="ARBA00004613"/>
    </source>
</evidence>